<dbReference type="EC" id="2.3.1.97" evidence="2 5"/>
<evidence type="ECO:0000256" key="7">
    <source>
        <dbReference type="SAM" id="MobiDB-lite"/>
    </source>
</evidence>
<dbReference type="GO" id="GO:0004379">
    <property type="term" value="F:glycylpeptide N-tetradecanoyltransferase activity"/>
    <property type="evidence" value="ECO:0007669"/>
    <property type="project" value="UniProtKB-EC"/>
</dbReference>
<comment type="similarity">
    <text evidence="1 6">Belongs to the NMT family.</text>
</comment>
<dbReference type="GO" id="GO:0005737">
    <property type="term" value="C:cytoplasm"/>
    <property type="evidence" value="ECO:0007669"/>
    <property type="project" value="TreeGrafter"/>
</dbReference>
<dbReference type="InterPro" id="IPR022677">
    <property type="entry name" value="NMT_C"/>
</dbReference>
<dbReference type="EMBL" id="CAJHUC010000835">
    <property type="protein sequence ID" value="CAD7698472.1"/>
    <property type="molecule type" value="Genomic_DNA"/>
</dbReference>
<sequence>MGEDEGASGSGGGSPDEGRDESRAVEHRGEGSSQAAEIRELFDFLSVRTAAPNQKRQPKRNYTFWGSQPVAQFDDDPGSTPTEDGSIEGEKTVDEVQKEPYKLPAGYEWCTCDFSDDKVVQEVYNLLTTNYVEDDDNMFRFDYSAGFLKWALMPPGSQQEWLAGVRVSHNKKLVGFITAIPATIRVKEQVLRMVEINFLCVHKKLRAKRLAPVLIKEITRRVNLHDIWQAAYTAGVVLPTPVATCRYWHRSLNPKKLIDVGFSKLGHRMTMARTIKLYRLPESPRTPGFRQMHEGDSQEVLNLLSAYLEQFKLAPQLTLEEVKHWLVPRADVIDSFVVEGADGTITDFASFYTLPSSILGHPQHSVLKAAYMYYTVPGATQLQQLMTDVMIEARRKGYDVFNALDVLHNQQFLKDLKFGEGDGFLRYYLFNWRVVEKLQPSDVGLVLL</sequence>
<evidence type="ECO:0000256" key="4">
    <source>
        <dbReference type="ARBA" id="ARBA00023315"/>
    </source>
</evidence>
<dbReference type="PANTHER" id="PTHR11377">
    <property type="entry name" value="N-MYRISTOYL TRANSFERASE"/>
    <property type="match status" value="1"/>
</dbReference>
<comment type="function">
    <text evidence="5">Adds a myristoyl group to the N-terminal glycine residue of certain cellular proteins.</text>
</comment>
<dbReference type="InterPro" id="IPR022676">
    <property type="entry name" value="NMT_N"/>
</dbReference>
<protein>
    <recommendedName>
        <fullName evidence="2 5">Glycylpeptide N-tetradecanoyltransferase</fullName>
        <ecNumber evidence="2 5">2.3.1.97</ecNumber>
    </recommendedName>
</protein>
<gene>
    <name evidence="10" type="ORF">OSTQU699_LOCUS3833</name>
</gene>
<organism evidence="10 11">
    <name type="scientific">Ostreobium quekettii</name>
    <dbReference type="NCBI Taxonomy" id="121088"/>
    <lineage>
        <taxon>Eukaryota</taxon>
        <taxon>Viridiplantae</taxon>
        <taxon>Chlorophyta</taxon>
        <taxon>core chlorophytes</taxon>
        <taxon>Ulvophyceae</taxon>
        <taxon>TCBD clade</taxon>
        <taxon>Bryopsidales</taxon>
        <taxon>Ostreobineae</taxon>
        <taxon>Ostreobiaceae</taxon>
        <taxon>Ostreobium</taxon>
    </lineage>
</organism>
<evidence type="ECO:0000259" key="9">
    <source>
        <dbReference type="Pfam" id="PF02799"/>
    </source>
</evidence>
<dbReference type="PIRSF" id="PIRSF015892">
    <property type="entry name" value="N-myristl_transf"/>
    <property type="match status" value="1"/>
</dbReference>
<dbReference type="InterPro" id="IPR000903">
    <property type="entry name" value="NMT"/>
</dbReference>
<dbReference type="Proteomes" id="UP000708148">
    <property type="component" value="Unassembled WGS sequence"/>
</dbReference>
<evidence type="ECO:0000256" key="6">
    <source>
        <dbReference type="RuleBase" id="RU004178"/>
    </source>
</evidence>
<evidence type="ECO:0000313" key="10">
    <source>
        <dbReference type="EMBL" id="CAD7698472.1"/>
    </source>
</evidence>
<keyword evidence="11" id="KW-1185">Reference proteome</keyword>
<comment type="catalytic activity">
    <reaction evidence="5">
        <text>N-terminal glycyl-[protein] + tetradecanoyl-CoA = N-tetradecanoylglycyl-[protein] + CoA + H(+)</text>
        <dbReference type="Rhea" id="RHEA:15521"/>
        <dbReference type="Rhea" id="RHEA-COMP:12666"/>
        <dbReference type="Rhea" id="RHEA-COMP:12667"/>
        <dbReference type="ChEBI" id="CHEBI:15378"/>
        <dbReference type="ChEBI" id="CHEBI:57287"/>
        <dbReference type="ChEBI" id="CHEBI:57385"/>
        <dbReference type="ChEBI" id="CHEBI:64723"/>
        <dbReference type="ChEBI" id="CHEBI:133050"/>
        <dbReference type="EC" id="2.3.1.97"/>
    </reaction>
</comment>
<evidence type="ECO:0000259" key="8">
    <source>
        <dbReference type="Pfam" id="PF01233"/>
    </source>
</evidence>
<dbReference type="FunFam" id="3.40.630.170:FF:000001">
    <property type="entry name" value="Glycylpeptide N-tetradecanoyltransferase"/>
    <property type="match status" value="1"/>
</dbReference>
<dbReference type="OrthoDB" id="60315at2759"/>
<dbReference type="Gene3D" id="3.40.630.170">
    <property type="match status" value="1"/>
</dbReference>
<dbReference type="PROSITE" id="PS00976">
    <property type="entry name" value="NMT_2"/>
    <property type="match status" value="1"/>
</dbReference>
<feature type="compositionally biased region" description="Basic and acidic residues" evidence="7">
    <location>
        <begin position="16"/>
        <end position="30"/>
    </location>
</feature>
<keyword evidence="3 5" id="KW-0808">Transferase</keyword>
<reference evidence="10" key="1">
    <citation type="submission" date="2020-12" db="EMBL/GenBank/DDBJ databases">
        <authorList>
            <person name="Iha C."/>
        </authorList>
    </citation>
    <scope>NUCLEOTIDE SEQUENCE</scope>
</reference>
<feature type="region of interest" description="Disordered" evidence="7">
    <location>
        <begin position="49"/>
        <end position="96"/>
    </location>
</feature>
<comment type="caution">
    <text evidence="10">The sequence shown here is derived from an EMBL/GenBank/DDBJ whole genome shotgun (WGS) entry which is preliminary data.</text>
</comment>
<dbReference type="AlphaFoldDB" id="A0A8S1ITJ2"/>
<dbReference type="Pfam" id="PF02799">
    <property type="entry name" value="NMT_C"/>
    <property type="match status" value="1"/>
</dbReference>
<feature type="domain" description="Glycylpeptide N-tetradecanoyltransferase N-terminal" evidence="8">
    <location>
        <begin position="87"/>
        <end position="245"/>
    </location>
</feature>
<evidence type="ECO:0000256" key="5">
    <source>
        <dbReference type="RuleBase" id="RU000586"/>
    </source>
</evidence>
<name>A0A8S1ITJ2_9CHLO</name>
<dbReference type="PANTHER" id="PTHR11377:SF5">
    <property type="entry name" value="GLYCYLPEPTIDE N-TETRADECANOYLTRANSFERASE"/>
    <property type="match status" value="1"/>
</dbReference>
<dbReference type="InterPro" id="IPR016181">
    <property type="entry name" value="Acyl_CoA_acyltransferase"/>
</dbReference>
<evidence type="ECO:0000256" key="3">
    <source>
        <dbReference type="ARBA" id="ARBA00022679"/>
    </source>
</evidence>
<evidence type="ECO:0000313" key="11">
    <source>
        <dbReference type="Proteomes" id="UP000708148"/>
    </source>
</evidence>
<dbReference type="Pfam" id="PF01233">
    <property type="entry name" value="NMT"/>
    <property type="match status" value="1"/>
</dbReference>
<evidence type="ECO:0000256" key="2">
    <source>
        <dbReference type="ARBA" id="ARBA00012923"/>
    </source>
</evidence>
<dbReference type="PROSITE" id="PS00975">
    <property type="entry name" value="NMT_1"/>
    <property type="match status" value="1"/>
</dbReference>
<dbReference type="InterPro" id="IPR022678">
    <property type="entry name" value="NMT_CS"/>
</dbReference>
<keyword evidence="4 5" id="KW-0012">Acyltransferase</keyword>
<proteinExistence type="inferred from homology"/>
<evidence type="ECO:0000256" key="1">
    <source>
        <dbReference type="ARBA" id="ARBA00009469"/>
    </source>
</evidence>
<accession>A0A8S1ITJ2</accession>
<feature type="region of interest" description="Disordered" evidence="7">
    <location>
        <begin position="1"/>
        <end position="36"/>
    </location>
</feature>
<feature type="domain" description="Glycylpeptide N-tetradecanoyltransferase C-terminal" evidence="9">
    <location>
        <begin position="259"/>
        <end position="442"/>
    </location>
</feature>
<dbReference type="SUPFAM" id="SSF55729">
    <property type="entry name" value="Acyl-CoA N-acyltransferases (Nat)"/>
    <property type="match status" value="2"/>
</dbReference>